<dbReference type="OrthoDB" id="2359216at2759"/>
<dbReference type="GO" id="GO:0046513">
    <property type="term" value="P:ceramide biosynthetic process"/>
    <property type="evidence" value="ECO:0007669"/>
    <property type="project" value="TreeGrafter"/>
</dbReference>
<evidence type="ECO:0000256" key="5">
    <source>
        <dbReference type="SAM" id="Phobius"/>
    </source>
</evidence>
<dbReference type="GO" id="GO:0046475">
    <property type="term" value="P:glycerophospholipid catabolic process"/>
    <property type="evidence" value="ECO:0007669"/>
    <property type="project" value="TreeGrafter"/>
</dbReference>
<evidence type="ECO:0000256" key="3">
    <source>
        <dbReference type="ARBA" id="ARBA00022989"/>
    </source>
</evidence>
<dbReference type="GO" id="GO:0050290">
    <property type="term" value="F:sphingomyelin phosphodiesterase D activity"/>
    <property type="evidence" value="ECO:0007669"/>
    <property type="project" value="InterPro"/>
</dbReference>
<evidence type="ECO:0000256" key="2">
    <source>
        <dbReference type="ARBA" id="ARBA00022692"/>
    </source>
</evidence>
<dbReference type="PANTHER" id="PTHR12988:SF6">
    <property type="entry name" value="SPHINGOMYELIN PHOSPHODIESTERASE 4"/>
    <property type="match status" value="1"/>
</dbReference>
<keyword evidence="2 5" id="KW-0812">Transmembrane</keyword>
<name>A0A8J2M622_9BILA</name>
<dbReference type="InterPro" id="IPR024129">
    <property type="entry name" value="Sphingomy_SMPD4"/>
</dbReference>
<keyword evidence="3 5" id="KW-1133">Transmembrane helix</keyword>
<gene>
    <name evidence="6" type="ORF">CJOHNSTONI_LOCUS9591</name>
</gene>
<proteinExistence type="predicted"/>
<dbReference type="GO" id="GO:0016020">
    <property type="term" value="C:membrane"/>
    <property type="evidence" value="ECO:0007669"/>
    <property type="project" value="UniProtKB-SubCell"/>
</dbReference>
<evidence type="ECO:0000313" key="7">
    <source>
        <dbReference type="Proteomes" id="UP000746747"/>
    </source>
</evidence>
<evidence type="ECO:0000313" key="6">
    <source>
        <dbReference type="EMBL" id="CAG9540040.1"/>
    </source>
</evidence>
<comment type="subcellular location">
    <subcellularLocation>
        <location evidence="1">Membrane</location>
        <topology evidence="1">Single-pass membrane protein</topology>
    </subcellularLocation>
</comment>
<dbReference type="Pfam" id="PF14724">
    <property type="entry name" value="mit_SMPDase"/>
    <property type="match status" value="1"/>
</dbReference>
<sequence>MDMYGSYPSRLSIACSELLLRIQNQSYAVDTYFLQSAIDRIFNDSQIDLLSVLLQSGINDSINEYDQVIELIGTNSVIFKLLLESNIEFFEYFVISFCRHLERSSCILQLKTVQDSVYMRLLADYVCFMMPVNEENSSAVTAKKIHSGNTMKSSYSTPLNLFKEEALRRYALCPSSHSIRTLRTMTQSISPHFLTFICILVRSYCSLSNWPTDYRFMALRFVLREIHVFALAESEEFNFSQSKLQLQWNAPFADELFDFFLSLFTRWPPNPSFTNLFDVWVTWIRPWRYCDNDLQRIMPFIRSNRRFYVDLSDAFWRRKFSLECTQDIENLASYICILTSPDMLEVYEALEYNLEPNVLILMNSLKEGAENLCLRVLKDEERLEKAGWFQRTFFHLEEELLLSEHKKTLEALERLIVDASKAMSDSGCNESQYFSTNESPISIMNTSNSHNSLSSFSPFSRKQIPDYYVDPATKLMYLTPLGRKQVAQGTHRFDYSKCWKATPPIISSLRSDEVWWLSRLLYRVSRAINHIGFIQHLSQCYKDSTLTGFIARLLLDPEYPNVSVPAHSSIVAFQKPCLNLRYLAYYRNLIPICFFFIMLFFLPFSYCSITLLCMMLYSRFLH</sequence>
<accession>A0A8J2M622</accession>
<dbReference type="EMBL" id="CAKAEH010001881">
    <property type="protein sequence ID" value="CAG9540040.1"/>
    <property type="molecule type" value="Genomic_DNA"/>
</dbReference>
<evidence type="ECO:0008006" key="8">
    <source>
        <dbReference type="Google" id="ProtNLM"/>
    </source>
</evidence>
<feature type="transmembrane region" description="Helical" evidence="5">
    <location>
        <begin position="589"/>
        <end position="617"/>
    </location>
</feature>
<reference evidence="6" key="1">
    <citation type="submission" date="2021-09" db="EMBL/GenBank/DDBJ databases">
        <authorList>
            <consortium name="Pathogen Informatics"/>
        </authorList>
    </citation>
    <scope>NUCLEOTIDE SEQUENCE</scope>
</reference>
<dbReference type="GO" id="GO:0006685">
    <property type="term" value="P:sphingomyelin catabolic process"/>
    <property type="evidence" value="ECO:0007669"/>
    <property type="project" value="TreeGrafter"/>
</dbReference>
<dbReference type="AlphaFoldDB" id="A0A8J2M622"/>
<dbReference type="PANTHER" id="PTHR12988">
    <property type="entry name" value="SPHINGOMYELIN PHOSPHODIESTERASE 4"/>
    <property type="match status" value="1"/>
</dbReference>
<dbReference type="Proteomes" id="UP000746747">
    <property type="component" value="Unassembled WGS sequence"/>
</dbReference>
<protein>
    <recommendedName>
        <fullName evidence="8">Sphingomyelin phosphodiesterase 4</fullName>
    </recommendedName>
</protein>
<keyword evidence="7" id="KW-1185">Reference proteome</keyword>
<organism evidence="6 7">
    <name type="scientific">Cercopithifilaria johnstoni</name>
    <dbReference type="NCBI Taxonomy" id="2874296"/>
    <lineage>
        <taxon>Eukaryota</taxon>
        <taxon>Metazoa</taxon>
        <taxon>Ecdysozoa</taxon>
        <taxon>Nematoda</taxon>
        <taxon>Chromadorea</taxon>
        <taxon>Rhabditida</taxon>
        <taxon>Spirurina</taxon>
        <taxon>Spiruromorpha</taxon>
        <taxon>Filarioidea</taxon>
        <taxon>Onchocercidae</taxon>
        <taxon>Cercopithifilaria</taxon>
    </lineage>
</organism>
<comment type="caution">
    <text evidence="6">The sequence shown here is derived from an EMBL/GenBank/DDBJ whole genome shotgun (WGS) entry which is preliminary data.</text>
</comment>
<keyword evidence="4 5" id="KW-0472">Membrane</keyword>
<evidence type="ECO:0000256" key="4">
    <source>
        <dbReference type="ARBA" id="ARBA00023136"/>
    </source>
</evidence>
<evidence type="ECO:0000256" key="1">
    <source>
        <dbReference type="ARBA" id="ARBA00004167"/>
    </source>
</evidence>